<sequence>MRASKCYSVFGVVLFVCCCLAGCGWQDGQSAEETFNRALAGLSGVDNFSFKGEAAIRGEQNGPFLQSLAFEGKLQHHTDLTLSSRNTFEKLRNNKVAAESDNTQDGVTVELKRKGGKWSTLSSKHAEEMWMTRLNPLELLEYVGKSEKTVTRELGAARGTKMLRIELSPEAAADMARESLEEQMKALAERIDRAGDPLYSESPKVRKQLKALWERDYTDMQKMLNQADAASVFHMTINKKSHLPTRVSMERTLSFVDGQGQARTETLLSDVTFKGY</sequence>
<protein>
    <recommendedName>
        <fullName evidence="4">Lipoprotein</fullName>
    </recommendedName>
</protein>
<keyword evidence="3" id="KW-1185">Reference proteome</keyword>
<gene>
    <name evidence="2" type="ORF">AM231_04690</name>
</gene>
<dbReference type="Proteomes" id="UP000036932">
    <property type="component" value="Unassembled WGS sequence"/>
</dbReference>
<evidence type="ECO:0000313" key="2">
    <source>
        <dbReference type="EMBL" id="KOR88515.1"/>
    </source>
</evidence>
<dbReference type="AlphaFoldDB" id="A0A0M1P2K6"/>
<proteinExistence type="predicted"/>
<keyword evidence="1" id="KW-0732">Signal</keyword>
<name>A0A0M1P2K6_9BACL</name>
<dbReference type="PATRIC" id="fig|1705565.3.peg.2824"/>
<evidence type="ECO:0008006" key="4">
    <source>
        <dbReference type="Google" id="ProtNLM"/>
    </source>
</evidence>
<feature type="signal peptide" evidence="1">
    <location>
        <begin position="1"/>
        <end position="21"/>
    </location>
</feature>
<evidence type="ECO:0000313" key="3">
    <source>
        <dbReference type="Proteomes" id="UP000036932"/>
    </source>
</evidence>
<dbReference type="RefSeq" id="WP_053488987.1">
    <property type="nucleotide sequence ID" value="NZ_LIUT01000001.1"/>
</dbReference>
<organism evidence="2 3">
    <name type="scientific">Paenibacillus solani</name>
    <dbReference type="NCBI Taxonomy" id="1705565"/>
    <lineage>
        <taxon>Bacteria</taxon>
        <taxon>Bacillati</taxon>
        <taxon>Bacillota</taxon>
        <taxon>Bacilli</taxon>
        <taxon>Bacillales</taxon>
        <taxon>Paenibacillaceae</taxon>
        <taxon>Paenibacillus</taxon>
    </lineage>
</organism>
<comment type="caution">
    <text evidence="2">The sequence shown here is derived from an EMBL/GenBank/DDBJ whole genome shotgun (WGS) entry which is preliminary data.</text>
</comment>
<accession>A0A0M1P2K6</accession>
<evidence type="ECO:0000256" key="1">
    <source>
        <dbReference type="SAM" id="SignalP"/>
    </source>
</evidence>
<feature type="chain" id="PRO_5038881271" description="Lipoprotein" evidence="1">
    <location>
        <begin position="22"/>
        <end position="276"/>
    </location>
</feature>
<dbReference type="OrthoDB" id="2664142at2"/>
<dbReference type="EMBL" id="LIUT01000001">
    <property type="protein sequence ID" value="KOR88515.1"/>
    <property type="molecule type" value="Genomic_DNA"/>
</dbReference>
<reference evidence="3" key="1">
    <citation type="submission" date="2015-08" db="EMBL/GenBank/DDBJ databases">
        <title>Genome sequencing project for genomic taxonomy and phylogenomics of Bacillus-like bacteria.</title>
        <authorList>
            <person name="Liu B."/>
            <person name="Wang J."/>
            <person name="Zhu Y."/>
            <person name="Liu G."/>
            <person name="Chen Q."/>
            <person name="Chen Z."/>
            <person name="Lan J."/>
            <person name="Che J."/>
            <person name="Ge C."/>
            <person name="Shi H."/>
            <person name="Pan Z."/>
            <person name="Liu X."/>
        </authorList>
    </citation>
    <scope>NUCLEOTIDE SEQUENCE [LARGE SCALE GENOMIC DNA]</scope>
    <source>
        <strain evidence="3">FJAT-22460</strain>
    </source>
</reference>